<feature type="binding site" description="axial binding residue" evidence="12">
    <location>
        <position position="496"/>
    </location>
    <ligand>
        <name>heme</name>
        <dbReference type="ChEBI" id="CHEBI:30413"/>
    </ligand>
    <ligandPart>
        <name>Fe</name>
        <dbReference type="ChEBI" id="CHEBI:18248"/>
    </ligandPart>
</feature>
<dbReference type="EMBL" id="KI912112">
    <property type="protein sequence ID" value="ETS81741.1"/>
    <property type="molecule type" value="Genomic_DNA"/>
</dbReference>
<evidence type="ECO:0000256" key="12">
    <source>
        <dbReference type="PIRSR" id="PIRSR602401-1"/>
    </source>
</evidence>
<dbReference type="InterPro" id="IPR001128">
    <property type="entry name" value="Cyt_P450"/>
</dbReference>
<dbReference type="InterPro" id="IPR002401">
    <property type="entry name" value="Cyt_P450_E_grp-I"/>
</dbReference>
<keyword evidence="9 12" id="KW-0408">Iron</keyword>
<feature type="transmembrane region" description="Helical" evidence="13">
    <location>
        <begin position="14"/>
        <end position="32"/>
    </location>
</feature>
<dbReference type="PRINTS" id="PR00385">
    <property type="entry name" value="P450"/>
</dbReference>
<name>W3X9C0_PESFW</name>
<dbReference type="GeneID" id="19271756"/>
<dbReference type="eggNOG" id="KOG0158">
    <property type="taxonomic scope" value="Eukaryota"/>
</dbReference>
<comment type="similarity">
    <text evidence="3">Belongs to the cytochrome P450 family.</text>
</comment>
<evidence type="ECO:0000256" key="3">
    <source>
        <dbReference type="ARBA" id="ARBA00010617"/>
    </source>
</evidence>
<keyword evidence="7 13" id="KW-1133">Transmembrane helix</keyword>
<dbReference type="HOGENOM" id="CLU_001570_14_10_1"/>
<dbReference type="Proteomes" id="UP000030651">
    <property type="component" value="Unassembled WGS sequence"/>
</dbReference>
<dbReference type="Pfam" id="PF00067">
    <property type="entry name" value="p450"/>
    <property type="match status" value="1"/>
</dbReference>
<comment type="subcellular location">
    <subcellularLocation>
        <location evidence="2">Membrane</location>
    </subcellularLocation>
</comment>
<dbReference type="InterPro" id="IPR036396">
    <property type="entry name" value="Cyt_P450_sf"/>
</dbReference>
<gene>
    <name evidence="14" type="ORF">PFICI_06743</name>
</gene>
<keyword evidence="8" id="KW-0560">Oxidoreductase</keyword>
<evidence type="ECO:0000256" key="8">
    <source>
        <dbReference type="ARBA" id="ARBA00023002"/>
    </source>
</evidence>
<keyword evidence="6 12" id="KW-0479">Metal-binding</keyword>
<evidence type="ECO:0000256" key="13">
    <source>
        <dbReference type="SAM" id="Phobius"/>
    </source>
</evidence>
<dbReference type="OMA" id="WYTVLEP"/>
<evidence type="ECO:0000256" key="4">
    <source>
        <dbReference type="ARBA" id="ARBA00022617"/>
    </source>
</evidence>
<keyword evidence="11 13" id="KW-0472">Membrane</keyword>
<evidence type="ECO:0000256" key="2">
    <source>
        <dbReference type="ARBA" id="ARBA00004370"/>
    </source>
</evidence>
<dbReference type="FunFam" id="1.10.630.10:FF:000063">
    <property type="entry name" value="Cytochrome P450 monooxygenase"/>
    <property type="match status" value="1"/>
</dbReference>
<dbReference type="SUPFAM" id="SSF48264">
    <property type="entry name" value="Cytochrome P450"/>
    <property type="match status" value="1"/>
</dbReference>
<feature type="transmembrane region" description="Helical" evidence="13">
    <location>
        <begin position="44"/>
        <end position="63"/>
    </location>
</feature>
<dbReference type="CDD" id="cd11061">
    <property type="entry name" value="CYP67-like"/>
    <property type="match status" value="1"/>
</dbReference>
<keyword evidence="10" id="KW-0503">Monooxygenase</keyword>
<reference evidence="15" key="1">
    <citation type="journal article" date="2015" name="BMC Genomics">
        <title>Genomic and transcriptomic analysis of the endophytic fungus Pestalotiopsis fici reveals its lifestyle and high potential for synthesis of natural products.</title>
        <authorList>
            <person name="Wang X."/>
            <person name="Zhang X."/>
            <person name="Liu L."/>
            <person name="Xiang M."/>
            <person name="Wang W."/>
            <person name="Sun X."/>
            <person name="Che Y."/>
            <person name="Guo L."/>
            <person name="Liu G."/>
            <person name="Guo L."/>
            <person name="Wang C."/>
            <person name="Yin W.B."/>
            <person name="Stadler M."/>
            <person name="Zhang X."/>
            <person name="Liu X."/>
        </authorList>
    </citation>
    <scope>NUCLEOTIDE SEQUENCE [LARGE SCALE GENOMIC DNA]</scope>
    <source>
        <strain evidence="15">W106-1 / CGMCC3.15140</strain>
    </source>
</reference>
<dbReference type="PANTHER" id="PTHR24305:SF187">
    <property type="entry name" value="P450, PUTATIVE (EUROFUNG)-RELATED"/>
    <property type="match status" value="1"/>
</dbReference>
<dbReference type="GO" id="GO:1902181">
    <property type="term" value="P:verruculogen biosynthetic process"/>
    <property type="evidence" value="ECO:0007669"/>
    <property type="project" value="UniProtKB-ARBA"/>
</dbReference>
<dbReference type="GO" id="GO:0016705">
    <property type="term" value="F:oxidoreductase activity, acting on paired donors, with incorporation or reduction of molecular oxygen"/>
    <property type="evidence" value="ECO:0007669"/>
    <property type="project" value="InterPro"/>
</dbReference>
<evidence type="ECO:0000256" key="6">
    <source>
        <dbReference type="ARBA" id="ARBA00022723"/>
    </source>
</evidence>
<dbReference type="KEGG" id="pfy:PFICI_06743"/>
<evidence type="ECO:0000256" key="1">
    <source>
        <dbReference type="ARBA" id="ARBA00001971"/>
    </source>
</evidence>
<dbReference type="GO" id="GO:0004497">
    <property type="term" value="F:monooxygenase activity"/>
    <property type="evidence" value="ECO:0007669"/>
    <property type="project" value="UniProtKB-KW"/>
</dbReference>
<dbReference type="AlphaFoldDB" id="W3X9C0"/>
<dbReference type="GO" id="GO:0020037">
    <property type="term" value="F:heme binding"/>
    <property type="evidence" value="ECO:0007669"/>
    <property type="project" value="InterPro"/>
</dbReference>
<evidence type="ECO:0000313" key="15">
    <source>
        <dbReference type="Proteomes" id="UP000030651"/>
    </source>
</evidence>
<dbReference type="InParanoid" id="W3X9C0"/>
<comment type="cofactor">
    <cofactor evidence="1 12">
        <name>heme</name>
        <dbReference type="ChEBI" id="CHEBI:30413"/>
    </cofactor>
</comment>
<dbReference type="Gene3D" id="1.10.630.10">
    <property type="entry name" value="Cytochrome P450"/>
    <property type="match status" value="1"/>
</dbReference>
<sequence length="556" mass="63123">MDSMDIDTKFLEGGTAQLAAVAIGILLHLFVFRIGEWDLATTSLIVSFFGLQLIPAAALSYLVSDHVSFTESQIIISRLAFLALGGIFSSMLVYRAFFHRLSKFPGPFLARLSNFYVTSLSAKDLHLYEEVQDLHRKYGDIVRLGPSELSITNKHALAAIHGAQSPCTKGPWYNVLHPLVSLQMIRNKPDHIKRRRVWDRGFSANALRQYEPRVQNYTNQLMEQLSKRENTPVNVTDWFNFYSFDVMGDLAWGKSFNMLRDGIKHYFMKSLHADMTNVGLFSHLIWLFPIFKATPILNKENKKFWAWVSQQVNDRKMMKPSQQDVFSSILEHHESQGNPSHQDELNLVGDAYLIAVAGSDTTAAALTCMFFELSQNQEALQALQKEVDDLYNSTENVDAVALQKLQFMDGVINESLRLHPPVPSGVQRMTPPEGLRIDQTFIPGNTIIQIPSYTMYRDERFFSRPNEFIPTRWTTEKELNVDDSIFNPFSSGRYSCIGKQLGLMELRAVASRIVRKYNVSLAPGQDPQAFLDGKRDTFTLALGSLELVFTPRSQKA</sequence>
<keyword evidence="4 12" id="KW-0349">Heme</keyword>
<accession>W3X9C0</accession>
<dbReference type="GO" id="GO:0016020">
    <property type="term" value="C:membrane"/>
    <property type="evidence" value="ECO:0007669"/>
    <property type="project" value="UniProtKB-SubCell"/>
</dbReference>
<evidence type="ECO:0000256" key="7">
    <source>
        <dbReference type="ARBA" id="ARBA00022989"/>
    </source>
</evidence>
<feature type="transmembrane region" description="Helical" evidence="13">
    <location>
        <begin position="75"/>
        <end position="94"/>
    </location>
</feature>
<proteinExistence type="inferred from homology"/>
<dbReference type="RefSeq" id="XP_007833515.1">
    <property type="nucleotide sequence ID" value="XM_007835324.1"/>
</dbReference>
<evidence type="ECO:0000313" key="14">
    <source>
        <dbReference type="EMBL" id="ETS81741.1"/>
    </source>
</evidence>
<dbReference type="PANTHER" id="PTHR24305">
    <property type="entry name" value="CYTOCHROME P450"/>
    <property type="match status" value="1"/>
</dbReference>
<keyword evidence="5 13" id="KW-0812">Transmembrane</keyword>
<protein>
    <submittedName>
        <fullName evidence="14">Uncharacterized protein</fullName>
    </submittedName>
</protein>
<evidence type="ECO:0000256" key="9">
    <source>
        <dbReference type="ARBA" id="ARBA00023004"/>
    </source>
</evidence>
<dbReference type="PRINTS" id="PR00463">
    <property type="entry name" value="EP450I"/>
</dbReference>
<evidence type="ECO:0000256" key="11">
    <source>
        <dbReference type="ARBA" id="ARBA00023136"/>
    </source>
</evidence>
<keyword evidence="15" id="KW-1185">Reference proteome</keyword>
<dbReference type="OrthoDB" id="6692864at2759"/>
<organism evidence="14 15">
    <name type="scientific">Pestalotiopsis fici (strain W106-1 / CGMCC3.15140)</name>
    <dbReference type="NCBI Taxonomy" id="1229662"/>
    <lineage>
        <taxon>Eukaryota</taxon>
        <taxon>Fungi</taxon>
        <taxon>Dikarya</taxon>
        <taxon>Ascomycota</taxon>
        <taxon>Pezizomycotina</taxon>
        <taxon>Sordariomycetes</taxon>
        <taxon>Xylariomycetidae</taxon>
        <taxon>Amphisphaeriales</taxon>
        <taxon>Sporocadaceae</taxon>
        <taxon>Pestalotiopsis</taxon>
    </lineage>
</organism>
<dbReference type="InterPro" id="IPR050121">
    <property type="entry name" value="Cytochrome_P450_monoxygenase"/>
</dbReference>
<evidence type="ECO:0000256" key="10">
    <source>
        <dbReference type="ARBA" id="ARBA00023033"/>
    </source>
</evidence>
<evidence type="ECO:0000256" key="5">
    <source>
        <dbReference type="ARBA" id="ARBA00022692"/>
    </source>
</evidence>
<dbReference type="GO" id="GO:0005506">
    <property type="term" value="F:iron ion binding"/>
    <property type="evidence" value="ECO:0007669"/>
    <property type="project" value="InterPro"/>
</dbReference>